<evidence type="ECO:0000259" key="2">
    <source>
        <dbReference type="Pfam" id="PF13439"/>
    </source>
</evidence>
<feature type="domain" description="Glycosyl transferase family 1" evidence="1">
    <location>
        <begin position="163"/>
        <end position="330"/>
    </location>
</feature>
<dbReference type="Proteomes" id="UP000003704">
    <property type="component" value="Unassembled WGS sequence"/>
</dbReference>
<gene>
    <name evidence="3" type="ORF">WQQ_27050</name>
</gene>
<dbReference type="Pfam" id="PF00534">
    <property type="entry name" value="Glycos_transf_1"/>
    <property type="match status" value="1"/>
</dbReference>
<dbReference type="STRING" id="1172194.WQQ_27050"/>
<dbReference type="RefSeq" id="WP_007185646.1">
    <property type="nucleotide sequence ID" value="NZ_AKGD01000002.1"/>
</dbReference>
<evidence type="ECO:0000313" key="3">
    <source>
        <dbReference type="EMBL" id="EIT69123.1"/>
    </source>
</evidence>
<comment type="caution">
    <text evidence="3">The sequence shown here is derived from an EMBL/GenBank/DDBJ whole genome shotgun (WGS) entry which is preliminary data.</text>
</comment>
<keyword evidence="4" id="KW-1185">Reference proteome</keyword>
<dbReference type="GO" id="GO:0016757">
    <property type="term" value="F:glycosyltransferase activity"/>
    <property type="evidence" value="ECO:0007669"/>
    <property type="project" value="InterPro"/>
</dbReference>
<evidence type="ECO:0000313" key="4">
    <source>
        <dbReference type="Proteomes" id="UP000003704"/>
    </source>
</evidence>
<reference evidence="3 4" key="1">
    <citation type="journal article" date="2012" name="J. Bacteriol.">
        <title>Genome Sequence of n-Alkane-Degrading Hydrocarboniphaga effusa Strain AP103T (ATCC BAA-332T).</title>
        <authorList>
            <person name="Chang H.K."/>
            <person name="Zylstra G.J."/>
            <person name="Chae J.C."/>
        </authorList>
    </citation>
    <scope>NUCLEOTIDE SEQUENCE [LARGE SCALE GENOMIC DNA]</scope>
    <source>
        <strain evidence="3 4">AP103</strain>
    </source>
</reference>
<dbReference type="PANTHER" id="PTHR12526:SF630">
    <property type="entry name" value="GLYCOSYLTRANSFERASE"/>
    <property type="match status" value="1"/>
</dbReference>
<proteinExistence type="predicted"/>
<evidence type="ECO:0000259" key="1">
    <source>
        <dbReference type="Pfam" id="PF00534"/>
    </source>
</evidence>
<dbReference type="AlphaFoldDB" id="I8T5W4"/>
<name>I8T5W4_9GAMM</name>
<feature type="domain" description="Glycosyltransferase subfamily 4-like N-terminal" evidence="2">
    <location>
        <begin position="12"/>
        <end position="152"/>
    </location>
</feature>
<sequence>MKILLVIHTRTVGGVERHAMALMQGLRARGHEVAYAGPAKGWLGRRVAELGLPMLDLRMRGYLDLPSMLRLARYAGDFGADLLHGHSQRGSHYAAMAGLIARLPAVATAHSPRSWRFFGAARRIIAVSDSVRRTLVEHGRAERKIRVVYNGVVDLLPGIGNAPELRAELDLPPDALIGGMVSRLVSQKGHDLIVRLMAEHADLHNFFLVVVGPDRTRWGRQVRELAESLGVAHRLRFLGERHDVGPLMASFDFVLAPSRQEGFSLTLIEAASVGKPVIATAVDGNAEMIVDGVTGLLAEPESVAGLASAIRRLRDEPGLGERLGAAARERYEREFTDEAMIRRTVAVYSEAIDSRRRKLEPPRALPPLQT</sequence>
<dbReference type="SUPFAM" id="SSF53756">
    <property type="entry name" value="UDP-Glycosyltransferase/glycogen phosphorylase"/>
    <property type="match status" value="1"/>
</dbReference>
<evidence type="ECO:0008006" key="5">
    <source>
        <dbReference type="Google" id="ProtNLM"/>
    </source>
</evidence>
<accession>I8T5W4</accession>
<dbReference type="GO" id="GO:1901135">
    <property type="term" value="P:carbohydrate derivative metabolic process"/>
    <property type="evidence" value="ECO:0007669"/>
    <property type="project" value="UniProtKB-ARBA"/>
</dbReference>
<organism evidence="3 4">
    <name type="scientific">Hydrocarboniphaga effusa AP103</name>
    <dbReference type="NCBI Taxonomy" id="1172194"/>
    <lineage>
        <taxon>Bacteria</taxon>
        <taxon>Pseudomonadati</taxon>
        <taxon>Pseudomonadota</taxon>
        <taxon>Gammaproteobacteria</taxon>
        <taxon>Nevskiales</taxon>
        <taxon>Nevskiaceae</taxon>
        <taxon>Hydrocarboniphaga</taxon>
    </lineage>
</organism>
<dbReference type="Gene3D" id="3.40.50.2000">
    <property type="entry name" value="Glycogen Phosphorylase B"/>
    <property type="match status" value="2"/>
</dbReference>
<dbReference type="InterPro" id="IPR028098">
    <property type="entry name" value="Glyco_trans_4-like_N"/>
</dbReference>
<dbReference type="InterPro" id="IPR001296">
    <property type="entry name" value="Glyco_trans_1"/>
</dbReference>
<dbReference type="EMBL" id="AKGD01000002">
    <property type="protein sequence ID" value="EIT69123.1"/>
    <property type="molecule type" value="Genomic_DNA"/>
</dbReference>
<dbReference type="Pfam" id="PF13439">
    <property type="entry name" value="Glyco_transf_4"/>
    <property type="match status" value="1"/>
</dbReference>
<dbReference type="CDD" id="cd03801">
    <property type="entry name" value="GT4_PimA-like"/>
    <property type="match status" value="1"/>
</dbReference>
<protein>
    <recommendedName>
        <fullName evidence="5">Glycosyltransferase family 1 protein</fullName>
    </recommendedName>
</protein>
<dbReference type="PANTHER" id="PTHR12526">
    <property type="entry name" value="GLYCOSYLTRANSFERASE"/>
    <property type="match status" value="1"/>
</dbReference>